<dbReference type="InterPro" id="IPR011761">
    <property type="entry name" value="ATP-grasp"/>
</dbReference>
<dbReference type="EMBL" id="CP016170">
    <property type="protein sequence ID" value="ANN67317.1"/>
    <property type="molecule type" value="Genomic_DNA"/>
</dbReference>
<gene>
    <name evidence="3" type="ORF">BAU06_14325</name>
</gene>
<evidence type="ECO:0000313" key="3">
    <source>
        <dbReference type="EMBL" id="ANN67317.1"/>
    </source>
</evidence>
<reference evidence="3 4" key="1">
    <citation type="submission" date="2016-06" db="EMBL/GenBank/DDBJ databases">
        <title>Complete genome sequences of Bordetella bronchialis and Bordetella flabilis.</title>
        <authorList>
            <person name="LiPuma J.J."/>
            <person name="Spilker T."/>
        </authorList>
    </citation>
    <scope>NUCLEOTIDE SEQUENCE [LARGE SCALE GENOMIC DNA]</scope>
    <source>
        <strain evidence="3 4">AU3182</strain>
    </source>
</reference>
<name>A0ABM6CTD4_9BORD</name>
<dbReference type="PROSITE" id="PS50975">
    <property type="entry name" value="ATP_GRASP"/>
    <property type="match status" value="1"/>
</dbReference>
<dbReference type="SUPFAM" id="SSF48452">
    <property type="entry name" value="TPR-like"/>
    <property type="match status" value="1"/>
</dbReference>
<dbReference type="RefSeq" id="WP_066350305.1">
    <property type="nucleotide sequence ID" value="NZ_CBCSFJ010000006.1"/>
</dbReference>
<evidence type="ECO:0000313" key="4">
    <source>
        <dbReference type="Proteomes" id="UP000091897"/>
    </source>
</evidence>
<keyword evidence="1" id="KW-0067">ATP-binding</keyword>
<dbReference type="Gene3D" id="1.25.40.10">
    <property type="entry name" value="Tetratricopeptide repeat domain"/>
    <property type="match status" value="2"/>
</dbReference>
<dbReference type="Proteomes" id="UP000091897">
    <property type="component" value="Chromosome"/>
</dbReference>
<evidence type="ECO:0000256" key="1">
    <source>
        <dbReference type="PROSITE-ProRule" id="PRU00409"/>
    </source>
</evidence>
<accession>A0ABM6CTD4</accession>
<organism evidence="3 4">
    <name type="scientific">Bordetella bronchialis</name>
    <dbReference type="NCBI Taxonomy" id="463025"/>
    <lineage>
        <taxon>Bacteria</taxon>
        <taxon>Pseudomonadati</taxon>
        <taxon>Pseudomonadota</taxon>
        <taxon>Betaproteobacteria</taxon>
        <taxon>Burkholderiales</taxon>
        <taxon>Alcaligenaceae</taxon>
        <taxon>Bordetella</taxon>
    </lineage>
</organism>
<proteinExistence type="predicted"/>
<dbReference type="InterPro" id="IPR011990">
    <property type="entry name" value="TPR-like_helical_dom_sf"/>
</dbReference>
<sequence>MSATPDAPSLSGPQWLALGRALHASGRHAEAVHALQQAAVQLPLAVEVYRALVEALDASGQVADAASARIGIDAIERRRAIDLFEIGRVYARHRQWNAAGHWLERALMIDPLLGTARLCMAWVLRQLGRQNGGARDVHRRYRREPAFARAKAATPRRTVLILCSSGFANVPFRHLLPPALNRVIRWVVDLGLIGRGRGHGPLPRRYDLAFNVVGDADLGVPCRQALADFAATARAPLLNLPDRIERTTRENIGALLQGIAGIDVPTTIRWHPAQPASVHDAIAAAGMCYPAIARPAGEHGGSGVTLLSSAADTVAPPPGTDMYLTAYRDYRSADGYYRKYRVIFIDGEPYPYHLAIGSQWLLHYFSADMLSDAWKLEEERHFLEDPRAVLGTQAWEALRRIGGRMDLDYCGIDFSLLPDGRILVFETNATMLVHPEVEQDGLRFKNLYIQKIFDAFDALMRRRCAGAG</sequence>
<evidence type="ECO:0000259" key="2">
    <source>
        <dbReference type="PROSITE" id="PS50975"/>
    </source>
</evidence>
<protein>
    <recommendedName>
        <fullName evidence="2">ATP-grasp domain-containing protein</fullName>
    </recommendedName>
</protein>
<dbReference type="SUPFAM" id="SSF56059">
    <property type="entry name" value="Glutathione synthetase ATP-binding domain-like"/>
    <property type="match status" value="1"/>
</dbReference>
<keyword evidence="4" id="KW-1185">Reference proteome</keyword>
<keyword evidence="1" id="KW-0547">Nucleotide-binding</keyword>
<feature type="domain" description="ATP-grasp" evidence="2">
    <location>
        <begin position="254"/>
        <end position="453"/>
    </location>
</feature>